<evidence type="ECO:0000256" key="3">
    <source>
        <dbReference type="ARBA" id="ARBA00022806"/>
    </source>
</evidence>
<dbReference type="InterPro" id="IPR047187">
    <property type="entry name" value="SF1_C_Upf1"/>
</dbReference>
<dbReference type="FunFam" id="3.40.50.300:FF:000326">
    <property type="entry name" value="P-loop containing nucleoside triphosphate hydrolase"/>
    <property type="match status" value="1"/>
</dbReference>
<name>A0ABD1LDA7_9FABA</name>
<dbReference type="AlphaFoldDB" id="A0ABD1LDA7"/>
<dbReference type="InterPro" id="IPR041679">
    <property type="entry name" value="DNA2/NAM7-like_C"/>
</dbReference>
<dbReference type="GO" id="GO:0005524">
    <property type="term" value="F:ATP binding"/>
    <property type="evidence" value="ECO:0007669"/>
    <property type="project" value="UniProtKB-KW"/>
</dbReference>
<dbReference type="GO" id="GO:0004386">
    <property type="term" value="F:helicase activity"/>
    <property type="evidence" value="ECO:0007669"/>
    <property type="project" value="UniProtKB-KW"/>
</dbReference>
<proteinExistence type="predicted"/>
<reference evidence="7 8" key="1">
    <citation type="submission" date="2024-08" db="EMBL/GenBank/DDBJ databases">
        <title>Insights into the chromosomal genome structure of Flemingia macrophylla.</title>
        <authorList>
            <person name="Ding Y."/>
            <person name="Zhao Y."/>
            <person name="Bi W."/>
            <person name="Wu M."/>
            <person name="Zhao G."/>
            <person name="Gong Y."/>
            <person name="Li W."/>
            <person name="Zhang P."/>
        </authorList>
    </citation>
    <scope>NUCLEOTIDE SEQUENCE [LARGE SCALE GENOMIC DNA]</scope>
    <source>
        <strain evidence="7">DYQJB</strain>
        <tissue evidence="7">Leaf</tissue>
    </source>
</reference>
<accession>A0ABD1LDA7</accession>
<dbReference type="Pfam" id="PF13087">
    <property type="entry name" value="AAA_12"/>
    <property type="match status" value="1"/>
</dbReference>
<sequence length="1141" mass="129276">MERKNYKKEEVLGRGLLDQVFSWSISDILEENLYRNQQGAYLPAVGDLIAVTNVRPRCINDLNSHCVIAFVHRASEFSITVLSSKLITTQDNSKEILFAVYLTNMNTNIRIWRSLNGTGKTTTVSLMLSCLLKLKCRTLTCAPTNVAVLEIAKRVLDEVRKNESSGCGSCRLGDIVLFGNAKRMNMDDHNQLCDVFLDYRVLALRKCVGGWKHSLAAIISLLENPRRRFLLYLDQTKKKVAVDCQTQNKKNEQDTAQPWTFEEFVNKRFDSLRQQLTSCFMNLYKHLPTSFISKTDVMNTFRARDLLHSISTLLSQKEGIEEELYGFEHNDSRVGCFSKLRLARNECLKVLKLLPEKFYVEGTFRDFCLANACLVFCTASSSAKLHVKGMSPIELLVIDEAAQLKECEATMPLQLCGVRHSILIGDEMQLPAMVQSKISENAGFGRSLFERLVQLGLKKHLLNVQHRMHPSISLFPNTEFYRSEILDGQNVRKIGYGKSPFPQRMYSSYSFINMPLGKEEFDDNHSLTNMIEASLVLEIVKLLREEYVRSRTNKKMQVGIISPYKAQVYAIEEKVKRHARDYQHGGIEVNVGSVDGFQGGEADVIIMSTVRCNNKGCIGFLSDRRRVNVALTRARHCLWILGNETTLLNSESVWKKLVIDAKERGCFYDAQEDKRLAKALLYSLNEVKDLHNFHSSLRNNARWQVHFSDEFWDSLRRVGNRKTFEKVFRLLEKLSSGWRENHKKKTFVYDGLSSEHIEQYKVNGPLRLVWTVDVIHENLHCIQVMMVWAILPHSDMYRIAKRIDTQYSKYTALTIDQCRYKCVERSVVTPMWWPVEDSSTYSEIADGMLSKSLASLGITDNNETMPKNLLPEEDLSMCSEIADGMLSKSLASLRIAGNNETMPKNVLLEDSSTCSEITDEMLSKPFAIGRANNNEKMQKYLLPEENSSTCSEIADRMLSKPLASLGIADNNETMPKNLLPKEDSSTCSEVTDGMLSKPLASLGIADNNEIMPKNLLPKEDSSTCSEVTDGMLSKPLASLGIADNNEIMPKNLLPKEDSSTCSEVDDGMLSKSLAFLGITENNETMPKNVLLEDTSRCSEIVDGMLSKPLVSLEIADNNERMSMKQVLCQWFQKLCWGSNLG</sequence>
<dbReference type="PANTHER" id="PTHR10887">
    <property type="entry name" value="DNA2/NAM7 HELICASE FAMILY"/>
    <property type="match status" value="1"/>
</dbReference>
<organism evidence="7 8">
    <name type="scientific">Flemingia macrophylla</name>
    <dbReference type="NCBI Taxonomy" id="520843"/>
    <lineage>
        <taxon>Eukaryota</taxon>
        <taxon>Viridiplantae</taxon>
        <taxon>Streptophyta</taxon>
        <taxon>Embryophyta</taxon>
        <taxon>Tracheophyta</taxon>
        <taxon>Spermatophyta</taxon>
        <taxon>Magnoliopsida</taxon>
        <taxon>eudicotyledons</taxon>
        <taxon>Gunneridae</taxon>
        <taxon>Pentapetalae</taxon>
        <taxon>rosids</taxon>
        <taxon>fabids</taxon>
        <taxon>Fabales</taxon>
        <taxon>Fabaceae</taxon>
        <taxon>Papilionoideae</taxon>
        <taxon>50 kb inversion clade</taxon>
        <taxon>NPAAA clade</taxon>
        <taxon>indigoferoid/millettioid clade</taxon>
        <taxon>Phaseoleae</taxon>
        <taxon>Flemingia</taxon>
    </lineage>
</organism>
<keyword evidence="2" id="KW-0378">Hydrolase</keyword>
<dbReference type="SUPFAM" id="SSF52540">
    <property type="entry name" value="P-loop containing nucleoside triphosphate hydrolases"/>
    <property type="match status" value="1"/>
</dbReference>
<keyword evidence="1" id="KW-0547">Nucleotide-binding</keyword>
<dbReference type="GO" id="GO:0016787">
    <property type="term" value="F:hydrolase activity"/>
    <property type="evidence" value="ECO:0007669"/>
    <property type="project" value="UniProtKB-KW"/>
</dbReference>
<comment type="caution">
    <text evidence="7">The sequence shown here is derived from an EMBL/GenBank/DDBJ whole genome shotgun (WGS) entry which is preliminary data.</text>
</comment>
<keyword evidence="4" id="KW-0067">ATP-binding</keyword>
<dbReference type="InterPro" id="IPR045055">
    <property type="entry name" value="DNA2/NAM7-like"/>
</dbReference>
<feature type="domain" description="DNA2/NAM7 helicase helicase" evidence="5">
    <location>
        <begin position="117"/>
        <end position="437"/>
    </location>
</feature>
<evidence type="ECO:0000313" key="8">
    <source>
        <dbReference type="Proteomes" id="UP001603857"/>
    </source>
</evidence>
<evidence type="ECO:0000313" key="7">
    <source>
        <dbReference type="EMBL" id="KAL2321428.1"/>
    </source>
</evidence>
<evidence type="ECO:0000256" key="2">
    <source>
        <dbReference type="ARBA" id="ARBA00022801"/>
    </source>
</evidence>
<dbReference type="CDD" id="cd18808">
    <property type="entry name" value="SF1_C_Upf1"/>
    <property type="match status" value="1"/>
</dbReference>
<dbReference type="InterPro" id="IPR027417">
    <property type="entry name" value="P-loop_NTPase"/>
</dbReference>
<gene>
    <name evidence="7" type="ORF">Fmac_025807</name>
</gene>
<evidence type="ECO:0000259" key="5">
    <source>
        <dbReference type="Pfam" id="PF13086"/>
    </source>
</evidence>
<dbReference type="Gene3D" id="3.40.50.300">
    <property type="entry name" value="P-loop containing nucleotide triphosphate hydrolases"/>
    <property type="match status" value="2"/>
</dbReference>
<dbReference type="Pfam" id="PF13086">
    <property type="entry name" value="AAA_11"/>
    <property type="match status" value="1"/>
</dbReference>
<protein>
    <submittedName>
        <fullName evidence="7">Uncharacterized protein</fullName>
    </submittedName>
</protein>
<evidence type="ECO:0000259" key="6">
    <source>
        <dbReference type="Pfam" id="PF13087"/>
    </source>
</evidence>
<feature type="domain" description="DNA2/NAM7 helicase-like C-terminal" evidence="6">
    <location>
        <begin position="445"/>
        <end position="644"/>
    </location>
</feature>
<keyword evidence="3" id="KW-0347">Helicase</keyword>
<dbReference type="Proteomes" id="UP001603857">
    <property type="component" value="Unassembled WGS sequence"/>
</dbReference>
<evidence type="ECO:0000256" key="4">
    <source>
        <dbReference type="ARBA" id="ARBA00022840"/>
    </source>
</evidence>
<keyword evidence="8" id="KW-1185">Reference proteome</keyword>
<dbReference type="InterPro" id="IPR041677">
    <property type="entry name" value="DNA2/NAM7_AAA_11"/>
</dbReference>
<dbReference type="PANTHER" id="PTHR10887:SF522">
    <property type="entry name" value="P-LOOP CONTAINING NUCLEOSIDE TRIPHOSPHATE HYDROLASES SUPERFAMILY PROTEIN"/>
    <property type="match status" value="1"/>
</dbReference>
<evidence type="ECO:0000256" key="1">
    <source>
        <dbReference type="ARBA" id="ARBA00022741"/>
    </source>
</evidence>
<dbReference type="GO" id="GO:0005694">
    <property type="term" value="C:chromosome"/>
    <property type="evidence" value="ECO:0007669"/>
    <property type="project" value="UniProtKB-ARBA"/>
</dbReference>
<dbReference type="EMBL" id="JBGMDY010000009">
    <property type="protein sequence ID" value="KAL2321428.1"/>
    <property type="molecule type" value="Genomic_DNA"/>
</dbReference>